<dbReference type="InterPro" id="IPR017871">
    <property type="entry name" value="ABC_transporter-like_CS"/>
</dbReference>
<dbReference type="InterPro" id="IPR015860">
    <property type="entry name" value="ABC_transpr_TagH-like"/>
</dbReference>
<dbReference type="EMBL" id="CP165628">
    <property type="protein sequence ID" value="XDU74859.1"/>
    <property type="molecule type" value="Genomic_DNA"/>
</dbReference>
<dbReference type="AlphaFoldDB" id="A0AB39VZ70"/>
<proteinExistence type="inferred from homology"/>
<sequence length="429" mass="47498">MSISVKNVGKAYKQYSSKWGRIAEKLIPGKASLHKKKWVLKDISFEIEAGDSIGIVGVNGAGKSTLLKLLTGTTIPTTGEIHINGKVAALLELGMGFHPDFTGRQNVFMSGLLMGHKRHDIEQLVREIEDFAEIGDYIDQPVRVYSSGMQMRLAFAVATASRPDILIVDEALSVGDVKFQAKCFERISNFRKAGTTLLLVSHSASDIVKHCNHAIFLKDGNIESIGSSRDVTNRYLDELFGKKRSKVEAEDVSNDKGSLADIINTESEDVYATRPGYRKEEHRWGQGGAKIIDFEVKSEGVSYPSIIESKASTDFYMKVLFEKDYESVVPGFLIKSLEGLFLYGTNAFLASEGRESISVSAGEIKVFKFSFPVNLNVGNYLVSFGISSGKPPADVEPLDRRYDSVILNISRTMEFWGIVDFKSKFEVIK</sequence>
<dbReference type="GO" id="GO:0016887">
    <property type="term" value="F:ATP hydrolysis activity"/>
    <property type="evidence" value="ECO:0007669"/>
    <property type="project" value="InterPro"/>
</dbReference>
<dbReference type="Pfam" id="PF00005">
    <property type="entry name" value="ABC_tran"/>
    <property type="match status" value="1"/>
</dbReference>
<dbReference type="GO" id="GO:0016020">
    <property type="term" value="C:membrane"/>
    <property type="evidence" value="ECO:0007669"/>
    <property type="project" value="InterPro"/>
</dbReference>
<name>A0AB39VZ70_9GAMM</name>
<feature type="domain" description="ABC transporter" evidence="5">
    <location>
        <begin position="3"/>
        <end position="244"/>
    </location>
</feature>
<dbReference type="CDD" id="cd03220">
    <property type="entry name" value="ABC_KpsT_Wzt"/>
    <property type="match status" value="1"/>
</dbReference>
<evidence type="ECO:0000259" key="5">
    <source>
        <dbReference type="PROSITE" id="PS50893"/>
    </source>
</evidence>
<dbReference type="RefSeq" id="WP_369790932.1">
    <property type="nucleotide sequence ID" value="NZ_CP165628.1"/>
</dbReference>
<dbReference type="InterPro" id="IPR050683">
    <property type="entry name" value="Bact_Polysacc_Export_ATP-bd"/>
</dbReference>
<dbReference type="PROSITE" id="PS50893">
    <property type="entry name" value="ABC_TRANSPORTER_2"/>
    <property type="match status" value="1"/>
</dbReference>
<dbReference type="InterPro" id="IPR003593">
    <property type="entry name" value="AAA+_ATPase"/>
</dbReference>
<evidence type="ECO:0000256" key="1">
    <source>
        <dbReference type="ARBA" id="ARBA00005417"/>
    </source>
</evidence>
<dbReference type="PANTHER" id="PTHR46743">
    <property type="entry name" value="TEICHOIC ACIDS EXPORT ATP-BINDING PROTEIN TAGH"/>
    <property type="match status" value="1"/>
</dbReference>
<evidence type="ECO:0000256" key="4">
    <source>
        <dbReference type="ARBA" id="ARBA00022840"/>
    </source>
</evidence>
<dbReference type="InterPro" id="IPR029439">
    <property type="entry name" value="Wzt_C"/>
</dbReference>
<organism evidence="6">
    <name type="scientific">Rouxiella sp. WC2420</name>
    <dbReference type="NCBI Taxonomy" id="3234145"/>
    <lineage>
        <taxon>Bacteria</taxon>
        <taxon>Pseudomonadati</taxon>
        <taxon>Pseudomonadota</taxon>
        <taxon>Gammaproteobacteria</taxon>
        <taxon>Enterobacterales</taxon>
        <taxon>Yersiniaceae</taxon>
        <taxon>Rouxiella</taxon>
    </lineage>
</organism>
<evidence type="ECO:0000256" key="3">
    <source>
        <dbReference type="ARBA" id="ARBA00022741"/>
    </source>
</evidence>
<evidence type="ECO:0000256" key="2">
    <source>
        <dbReference type="ARBA" id="ARBA00022448"/>
    </source>
</evidence>
<accession>A0AB39VZ70</accession>
<gene>
    <name evidence="6" type="ORF">AB3G37_10275</name>
</gene>
<dbReference type="Pfam" id="PF14524">
    <property type="entry name" value="Wzt_C"/>
    <property type="match status" value="1"/>
</dbReference>
<dbReference type="CDD" id="cd10147">
    <property type="entry name" value="Wzt_C-like"/>
    <property type="match status" value="1"/>
</dbReference>
<dbReference type="SMART" id="SM00382">
    <property type="entry name" value="AAA"/>
    <property type="match status" value="1"/>
</dbReference>
<keyword evidence="4 6" id="KW-0067">ATP-binding</keyword>
<reference evidence="6" key="1">
    <citation type="submission" date="2024-07" db="EMBL/GenBank/DDBJ databases">
        <authorList>
            <person name="Biller S.J."/>
        </authorList>
    </citation>
    <scope>NUCLEOTIDE SEQUENCE</scope>
    <source>
        <strain evidence="6">WC2420</strain>
    </source>
</reference>
<dbReference type="Gene3D" id="3.40.50.300">
    <property type="entry name" value="P-loop containing nucleotide triphosphate hydrolases"/>
    <property type="match status" value="1"/>
</dbReference>
<dbReference type="GO" id="GO:0140359">
    <property type="term" value="F:ABC-type transporter activity"/>
    <property type="evidence" value="ECO:0007669"/>
    <property type="project" value="InterPro"/>
</dbReference>
<keyword evidence="3" id="KW-0547">Nucleotide-binding</keyword>
<dbReference type="InterPro" id="IPR003439">
    <property type="entry name" value="ABC_transporter-like_ATP-bd"/>
</dbReference>
<keyword evidence="2" id="KW-0813">Transport</keyword>
<dbReference type="PANTHER" id="PTHR46743:SF2">
    <property type="entry name" value="TEICHOIC ACIDS EXPORT ATP-BINDING PROTEIN TAGH"/>
    <property type="match status" value="1"/>
</dbReference>
<dbReference type="SUPFAM" id="SSF52540">
    <property type="entry name" value="P-loop containing nucleoside triphosphate hydrolases"/>
    <property type="match status" value="1"/>
</dbReference>
<dbReference type="InterPro" id="IPR027417">
    <property type="entry name" value="P-loop_NTPase"/>
</dbReference>
<dbReference type="Gene3D" id="2.70.50.60">
    <property type="entry name" value="abc- transporter (atp binding component) like domain"/>
    <property type="match status" value="1"/>
</dbReference>
<protein>
    <submittedName>
        <fullName evidence="6">ABC transporter ATP-binding protein</fullName>
    </submittedName>
</protein>
<dbReference type="PROSITE" id="PS00211">
    <property type="entry name" value="ABC_TRANSPORTER_1"/>
    <property type="match status" value="1"/>
</dbReference>
<evidence type="ECO:0000313" key="6">
    <source>
        <dbReference type="EMBL" id="XDU74859.1"/>
    </source>
</evidence>
<comment type="similarity">
    <text evidence="1">Belongs to the ABC transporter superfamily.</text>
</comment>
<dbReference type="GO" id="GO:0005524">
    <property type="term" value="F:ATP binding"/>
    <property type="evidence" value="ECO:0007669"/>
    <property type="project" value="UniProtKB-KW"/>
</dbReference>